<dbReference type="Proteomes" id="UP000229098">
    <property type="component" value="Unassembled WGS sequence"/>
</dbReference>
<dbReference type="GO" id="GO:0015934">
    <property type="term" value="C:large ribosomal subunit"/>
    <property type="evidence" value="ECO:0007669"/>
    <property type="project" value="InterPro"/>
</dbReference>
<dbReference type="InterPro" id="IPR044957">
    <property type="entry name" value="Ribosomal_bL32_bact"/>
</dbReference>
<comment type="caution">
    <text evidence="7">The sequence shown here is derived from an EMBL/GenBank/DDBJ whole genome shotgun (WGS) entry which is preliminary data.</text>
</comment>
<name>A0A2M8KWX1_9BACT</name>
<keyword evidence="2 5" id="KW-0689">Ribosomal protein</keyword>
<feature type="region of interest" description="Disordered" evidence="6">
    <location>
        <begin position="1"/>
        <end position="29"/>
    </location>
</feature>
<dbReference type="PANTHER" id="PTHR35534">
    <property type="entry name" value="50S RIBOSOMAL PROTEIN L32"/>
    <property type="match status" value="1"/>
</dbReference>
<protein>
    <recommendedName>
        <fullName evidence="4 5">Large ribosomal subunit protein bL32</fullName>
    </recommendedName>
</protein>
<evidence type="ECO:0000256" key="1">
    <source>
        <dbReference type="ARBA" id="ARBA00008560"/>
    </source>
</evidence>
<dbReference type="InterPro" id="IPR002677">
    <property type="entry name" value="Ribosomal_bL32"/>
</dbReference>
<evidence type="ECO:0000256" key="4">
    <source>
        <dbReference type="ARBA" id="ARBA00035178"/>
    </source>
</evidence>
<proteinExistence type="inferred from homology"/>
<accession>A0A2M8KWX1</accession>
<dbReference type="InterPro" id="IPR011332">
    <property type="entry name" value="Ribosomal_zn-bd"/>
</dbReference>
<evidence type="ECO:0000256" key="6">
    <source>
        <dbReference type="SAM" id="MobiDB-lite"/>
    </source>
</evidence>
<evidence type="ECO:0000256" key="5">
    <source>
        <dbReference type="HAMAP-Rule" id="MF_00340"/>
    </source>
</evidence>
<dbReference type="NCBIfam" id="TIGR01031">
    <property type="entry name" value="rpmF_bact"/>
    <property type="match status" value="1"/>
</dbReference>
<feature type="region of interest" description="Disordered" evidence="6">
    <location>
        <begin position="63"/>
        <end position="93"/>
    </location>
</feature>
<evidence type="ECO:0000256" key="3">
    <source>
        <dbReference type="ARBA" id="ARBA00023274"/>
    </source>
</evidence>
<dbReference type="HAMAP" id="MF_00340">
    <property type="entry name" value="Ribosomal_bL32"/>
    <property type="match status" value="1"/>
</dbReference>
<evidence type="ECO:0000313" key="8">
    <source>
        <dbReference type="Proteomes" id="UP000229098"/>
    </source>
</evidence>
<comment type="similarity">
    <text evidence="1 5">Belongs to the bacterial ribosomal protein bL32 family.</text>
</comment>
<dbReference type="SUPFAM" id="SSF57829">
    <property type="entry name" value="Zn-binding ribosomal proteins"/>
    <property type="match status" value="1"/>
</dbReference>
<evidence type="ECO:0000313" key="7">
    <source>
        <dbReference type="EMBL" id="PJE64383.1"/>
    </source>
</evidence>
<dbReference type="EMBL" id="PFEF01000006">
    <property type="protein sequence ID" value="PJE64383.1"/>
    <property type="molecule type" value="Genomic_DNA"/>
</dbReference>
<dbReference type="GO" id="GO:0003735">
    <property type="term" value="F:structural constituent of ribosome"/>
    <property type="evidence" value="ECO:0007669"/>
    <property type="project" value="InterPro"/>
</dbReference>
<dbReference type="GO" id="GO:0006412">
    <property type="term" value="P:translation"/>
    <property type="evidence" value="ECO:0007669"/>
    <property type="project" value="UniProtKB-UniRule"/>
</dbReference>
<keyword evidence="3 5" id="KW-0687">Ribonucleoprotein</keyword>
<feature type="compositionally biased region" description="Basic residues" evidence="6">
    <location>
        <begin position="1"/>
        <end position="21"/>
    </location>
</feature>
<reference evidence="8" key="1">
    <citation type="submission" date="2017-09" db="EMBL/GenBank/DDBJ databases">
        <title>Depth-based differentiation of microbial function through sediment-hosted aquifers and enrichment of novel symbionts in the deep terrestrial subsurface.</title>
        <authorList>
            <person name="Probst A.J."/>
            <person name="Ladd B."/>
            <person name="Jarett J.K."/>
            <person name="Geller-Mcgrath D.E."/>
            <person name="Sieber C.M.K."/>
            <person name="Emerson J.B."/>
            <person name="Anantharaman K."/>
            <person name="Thomas B.C."/>
            <person name="Malmstrom R."/>
            <person name="Stieglmeier M."/>
            <person name="Klingl A."/>
            <person name="Woyke T."/>
            <person name="Ryan C.M."/>
            <person name="Banfield J.F."/>
        </authorList>
    </citation>
    <scope>NUCLEOTIDE SEQUENCE [LARGE SCALE GENOMIC DNA]</scope>
</reference>
<gene>
    <name evidence="5" type="primary">rpmF</name>
    <name evidence="7" type="ORF">COU90_02950</name>
</gene>
<dbReference type="Pfam" id="PF01783">
    <property type="entry name" value="Ribosomal_L32p"/>
    <property type="match status" value="1"/>
</dbReference>
<evidence type="ECO:0000256" key="2">
    <source>
        <dbReference type="ARBA" id="ARBA00022980"/>
    </source>
</evidence>
<organism evidence="7 8">
    <name type="scientific">Candidatus Ryanbacteria bacterium CG10_big_fil_rev_8_21_14_0_10_43_42</name>
    <dbReference type="NCBI Taxonomy" id="1974864"/>
    <lineage>
        <taxon>Bacteria</taxon>
        <taxon>Candidatus Ryaniibacteriota</taxon>
    </lineage>
</organism>
<dbReference type="PANTHER" id="PTHR35534:SF1">
    <property type="entry name" value="LARGE RIBOSOMAL SUBUNIT PROTEIN BL32"/>
    <property type="match status" value="1"/>
</dbReference>
<sequence length="93" mass="10580">MSIRMRHTKAHRNERRAHHGLKPLQAGTCPKCKSIIMPHNVCANCGTYRGREEIDVLAKLTKKERKQKEKELAATEPSNQPQGEPSMEEMSKS</sequence>
<dbReference type="AlphaFoldDB" id="A0A2M8KWX1"/>